<keyword evidence="2 6" id="KW-0812">Transmembrane</keyword>
<evidence type="ECO:0000256" key="5">
    <source>
        <dbReference type="SAM" id="Coils"/>
    </source>
</evidence>
<evidence type="ECO:0000256" key="3">
    <source>
        <dbReference type="ARBA" id="ARBA00022989"/>
    </source>
</evidence>
<dbReference type="Proteomes" id="UP001057455">
    <property type="component" value="Unassembled WGS sequence"/>
</dbReference>
<feature type="coiled-coil region" evidence="5">
    <location>
        <begin position="619"/>
        <end position="646"/>
    </location>
</feature>
<evidence type="ECO:0000259" key="7">
    <source>
        <dbReference type="PROSITE" id="PS51469"/>
    </source>
</evidence>
<dbReference type="EMBL" id="BLIY01000024">
    <property type="protein sequence ID" value="GFE55675.1"/>
    <property type="molecule type" value="Genomic_DNA"/>
</dbReference>
<feature type="transmembrane region" description="Helical" evidence="6">
    <location>
        <begin position="845"/>
        <end position="868"/>
    </location>
</feature>
<organism evidence="8 9">
    <name type="scientific">Babesia ovis</name>
    <dbReference type="NCBI Taxonomy" id="5869"/>
    <lineage>
        <taxon>Eukaryota</taxon>
        <taxon>Sar</taxon>
        <taxon>Alveolata</taxon>
        <taxon>Apicomplexa</taxon>
        <taxon>Aconoidasida</taxon>
        <taxon>Piroplasmida</taxon>
        <taxon>Babesiidae</taxon>
        <taxon>Babesia</taxon>
    </lineage>
</organism>
<dbReference type="PANTHER" id="PTHR12953:SF0">
    <property type="entry name" value="SUN DOMAIN-CONTAINING OSSIFICATION FACTOR"/>
    <property type="match status" value="1"/>
</dbReference>
<reference evidence="8" key="1">
    <citation type="submission" date="2019-12" db="EMBL/GenBank/DDBJ databases">
        <title>Genome sequence of Babesia ovis.</title>
        <authorList>
            <person name="Yamagishi J."/>
            <person name="Sevinc F."/>
            <person name="Xuan X."/>
        </authorList>
    </citation>
    <scope>NUCLEOTIDE SEQUENCE</scope>
    <source>
        <strain evidence="8">Selcuk</strain>
    </source>
</reference>
<dbReference type="AlphaFoldDB" id="A0A9W5TD02"/>
<dbReference type="InterPro" id="IPR045120">
    <property type="entry name" value="Suco/Slp1-like"/>
</dbReference>
<keyword evidence="4 6" id="KW-0472">Membrane</keyword>
<dbReference type="Pfam" id="PF07738">
    <property type="entry name" value="Sad1_UNC"/>
    <property type="match status" value="1"/>
</dbReference>
<evidence type="ECO:0000256" key="4">
    <source>
        <dbReference type="ARBA" id="ARBA00023136"/>
    </source>
</evidence>
<comment type="caution">
    <text evidence="8">The sequence shown here is derived from an EMBL/GenBank/DDBJ whole genome shotgun (WGS) entry which is preliminary data.</text>
</comment>
<dbReference type="GO" id="GO:0005737">
    <property type="term" value="C:cytoplasm"/>
    <property type="evidence" value="ECO:0007669"/>
    <property type="project" value="TreeGrafter"/>
</dbReference>
<keyword evidence="3 6" id="KW-1133">Transmembrane helix</keyword>
<keyword evidence="5" id="KW-0175">Coiled coil</keyword>
<dbReference type="OrthoDB" id="266334at2759"/>
<proteinExistence type="predicted"/>
<evidence type="ECO:0000256" key="6">
    <source>
        <dbReference type="SAM" id="Phobius"/>
    </source>
</evidence>
<dbReference type="GO" id="GO:0034975">
    <property type="term" value="P:protein folding in endoplasmic reticulum"/>
    <property type="evidence" value="ECO:0007669"/>
    <property type="project" value="TreeGrafter"/>
</dbReference>
<dbReference type="PROSITE" id="PS51469">
    <property type="entry name" value="SUN"/>
    <property type="match status" value="1"/>
</dbReference>
<dbReference type="PROSITE" id="PS51257">
    <property type="entry name" value="PROKAR_LIPOPROTEIN"/>
    <property type="match status" value="1"/>
</dbReference>
<gene>
    <name evidence="8" type="ORF">BaOVIS_030790</name>
</gene>
<keyword evidence="9" id="KW-1185">Reference proteome</keyword>
<dbReference type="PANTHER" id="PTHR12953">
    <property type="entry name" value="MEMBRANE PROTEIN CH1 RELATED"/>
    <property type="match status" value="1"/>
</dbReference>
<dbReference type="GO" id="GO:0016020">
    <property type="term" value="C:membrane"/>
    <property type="evidence" value="ECO:0007669"/>
    <property type="project" value="InterPro"/>
</dbReference>
<dbReference type="GO" id="GO:0012505">
    <property type="term" value="C:endomembrane system"/>
    <property type="evidence" value="ECO:0007669"/>
    <property type="project" value="UniProtKB-SubCell"/>
</dbReference>
<feature type="domain" description="SUN" evidence="7">
    <location>
        <begin position="32"/>
        <end position="217"/>
    </location>
</feature>
<evidence type="ECO:0000313" key="9">
    <source>
        <dbReference type="Proteomes" id="UP001057455"/>
    </source>
</evidence>
<evidence type="ECO:0000256" key="2">
    <source>
        <dbReference type="ARBA" id="ARBA00022692"/>
    </source>
</evidence>
<sequence length="896" mass="103077">MSILLKKKHRSRYIIQAIFCILTLYGCLRHIFNNPESSSPSYTYDGSPKKYKTKRLQGMPFDLQAFKLKVDFLSEDAGGKIVAHSKDLSHMKSIQNNDPNSYLLAPCQKTDWFIISFPERISVKHIAFVSYEYYASTYKTIRISRSLVYPTETWHTLAEVEMEVSQSEVFDVSALCDKGKNVGCWAKYLKVELLDFHNFEDNYYCSLTSMKVYGSTAVDVLESEITDAPNTQDTRDSLLEDLQLETEIGLPAINIGTRSRDYTVERHGLARICHDCIVYGNTTKPFGRNCPTSIFIRQRTVYKAFFQFMASLAKRKDTYGINRRLYMRMTRFIDKKECGVHGLMSSLNEKRIRTTCNPISYIRCWNMLFRVQLPLNHKWFEKVIYRMIKQGWINVNVPWTFRGILNTPILVCTRRYGFLGRFICFYHFTYKSFTLLSTQKIVGFIPTRVPDLSFKCLYVFFSDQTIKKFAPVSRKAVTEAFNGNTFVKGTRFIIPDGSISSIIISRNLCALTINAHMFQNADKMKYVMDLVLKSYVAYKDNIVSRVTKDLGLVRRIADSLNNDMSSQNISLSTLGSNDRISGPGGYKHDRWESMTNSARAISDDLPDAFTRSEGHEHVLLQLSQRVKALEMVANKLSKKAKQLDANTAAFLEHLNYLSNKMQSKKCQVSNINYYGKHFAREMDIILKTLGVKRFHVVYLHELQKLPFASSSGSVDKVLVGPFSTCTIFIKNGAPLSRDIHQHSCNIDLMMPNQRKGICRMVMPIMHMSRFMHILKRLKLMDCCRRYGCSCLYTGSSDTSFLVWMPHFTRGEDTSCGCPLVGHLYVCISTCIAHLGTMLFGYINCLLGYILNVYTLFTCFVLTQAFWVYRDRSTRALLYNLYCHTAKCNNEGKQQRH</sequence>
<dbReference type="InterPro" id="IPR012919">
    <property type="entry name" value="SUN_dom"/>
</dbReference>
<comment type="subcellular location">
    <subcellularLocation>
        <location evidence="1">Endomembrane system</location>
    </subcellularLocation>
</comment>
<evidence type="ECO:0000256" key="1">
    <source>
        <dbReference type="ARBA" id="ARBA00004308"/>
    </source>
</evidence>
<protein>
    <submittedName>
        <fullName evidence="8">Sad1 UNC family protein, putative</fullName>
    </submittedName>
</protein>
<accession>A0A9W5TD02</accession>
<feature type="transmembrane region" description="Helical" evidence="6">
    <location>
        <begin position="12"/>
        <end position="32"/>
    </location>
</feature>
<name>A0A9W5TD02_BABOV</name>
<evidence type="ECO:0000313" key="8">
    <source>
        <dbReference type="EMBL" id="GFE55675.1"/>
    </source>
</evidence>